<dbReference type="PANTHER" id="PTHR12692">
    <property type="entry name" value="DOLICHYL-DIPHOSPHOOLIGOSACCHARIDE--PROTEIN GLYCOSYLTRANSFERASE-RELATED"/>
    <property type="match status" value="1"/>
</dbReference>
<accession>A0AAD3DPN2</accession>
<evidence type="ECO:0000256" key="3">
    <source>
        <dbReference type="ARBA" id="ARBA00009561"/>
    </source>
</evidence>
<evidence type="ECO:0000256" key="1">
    <source>
        <dbReference type="ARBA" id="ARBA00002791"/>
    </source>
</evidence>
<evidence type="ECO:0000256" key="2">
    <source>
        <dbReference type="ARBA" id="ARBA00004477"/>
    </source>
</evidence>
<dbReference type="PANTHER" id="PTHR12692:SF0">
    <property type="entry name" value="GH11935P"/>
    <property type="match status" value="1"/>
</dbReference>
<organism evidence="11 12">
    <name type="scientific">Astrephomene gubernaculifera</name>
    <dbReference type="NCBI Taxonomy" id="47775"/>
    <lineage>
        <taxon>Eukaryota</taxon>
        <taxon>Viridiplantae</taxon>
        <taxon>Chlorophyta</taxon>
        <taxon>core chlorophytes</taxon>
        <taxon>Chlorophyceae</taxon>
        <taxon>CS clade</taxon>
        <taxon>Chlamydomonadales</taxon>
        <taxon>Astrephomenaceae</taxon>
        <taxon>Astrephomene</taxon>
    </lineage>
</organism>
<feature type="chain" id="PRO_5041903121" description="Dolichyl-diphosphooligosaccharide--protein glycosyltransferase subunit 3" evidence="10">
    <location>
        <begin position="32"/>
        <end position="352"/>
    </location>
</feature>
<feature type="transmembrane region" description="Helical" evidence="9">
    <location>
        <begin position="289"/>
        <end position="308"/>
    </location>
</feature>
<evidence type="ECO:0000256" key="7">
    <source>
        <dbReference type="ARBA" id="ARBA00022989"/>
    </source>
</evidence>
<gene>
    <name evidence="11" type="ORF">Agub_g5535</name>
</gene>
<dbReference type="GO" id="GO:0008250">
    <property type="term" value="C:oligosaccharyltransferase complex"/>
    <property type="evidence" value="ECO:0007669"/>
    <property type="project" value="TreeGrafter"/>
</dbReference>
<keyword evidence="8 9" id="KW-0472">Membrane</keyword>
<feature type="transmembrane region" description="Helical" evidence="9">
    <location>
        <begin position="206"/>
        <end position="226"/>
    </location>
</feature>
<evidence type="ECO:0000256" key="10">
    <source>
        <dbReference type="SAM" id="SignalP"/>
    </source>
</evidence>
<keyword evidence="12" id="KW-1185">Reference proteome</keyword>
<evidence type="ECO:0008006" key="13">
    <source>
        <dbReference type="Google" id="ProtNLM"/>
    </source>
</evidence>
<evidence type="ECO:0000256" key="4">
    <source>
        <dbReference type="ARBA" id="ARBA00022692"/>
    </source>
</evidence>
<evidence type="ECO:0000313" key="11">
    <source>
        <dbReference type="EMBL" id="GFR44322.1"/>
    </source>
</evidence>
<dbReference type="Gene3D" id="3.40.30.10">
    <property type="entry name" value="Glutaredoxin"/>
    <property type="match status" value="1"/>
</dbReference>
<feature type="transmembrane region" description="Helical" evidence="9">
    <location>
        <begin position="238"/>
        <end position="259"/>
    </location>
</feature>
<evidence type="ECO:0000313" key="12">
    <source>
        <dbReference type="Proteomes" id="UP001054857"/>
    </source>
</evidence>
<dbReference type="AlphaFoldDB" id="A0AAD3DPN2"/>
<feature type="signal peptide" evidence="10">
    <location>
        <begin position="1"/>
        <end position="31"/>
    </location>
</feature>
<keyword evidence="5 10" id="KW-0732">Signal</keyword>
<comment type="subcellular location">
    <subcellularLocation>
        <location evidence="2">Endoplasmic reticulum membrane</location>
        <topology evidence="2">Multi-pass membrane protein</topology>
    </subcellularLocation>
</comment>
<reference evidence="11 12" key="1">
    <citation type="journal article" date="2021" name="Sci. Rep.">
        <title>Genome sequencing of the multicellular alga Astrephomene provides insights into convergent evolution of germ-soma differentiation.</title>
        <authorList>
            <person name="Yamashita S."/>
            <person name="Yamamoto K."/>
            <person name="Matsuzaki R."/>
            <person name="Suzuki S."/>
            <person name="Yamaguchi H."/>
            <person name="Hirooka S."/>
            <person name="Minakuchi Y."/>
            <person name="Miyagishima S."/>
            <person name="Kawachi M."/>
            <person name="Toyoda A."/>
            <person name="Nozaki H."/>
        </authorList>
    </citation>
    <scope>NUCLEOTIDE SEQUENCE [LARGE SCALE GENOMIC DNA]</scope>
    <source>
        <strain evidence="11 12">NIES-4017</strain>
    </source>
</reference>
<evidence type="ECO:0000256" key="8">
    <source>
        <dbReference type="ARBA" id="ARBA00023136"/>
    </source>
</evidence>
<comment type="caution">
    <text evidence="11">The sequence shown here is derived from an EMBL/GenBank/DDBJ whole genome shotgun (WGS) entry which is preliminary data.</text>
</comment>
<evidence type="ECO:0000256" key="5">
    <source>
        <dbReference type="ARBA" id="ARBA00022729"/>
    </source>
</evidence>
<dbReference type="Pfam" id="PF04756">
    <property type="entry name" value="OST3_OST6"/>
    <property type="match status" value="1"/>
</dbReference>
<name>A0AAD3DPN2_9CHLO</name>
<keyword evidence="7 9" id="KW-1133">Transmembrane helix</keyword>
<dbReference type="Proteomes" id="UP001054857">
    <property type="component" value="Unassembled WGS sequence"/>
</dbReference>
<evidence type="ECO:0000256" key="6">
    <source>
        <dbReference type="ARBA" id="ARBA00022824"/>
    </source>
</evidence>
<comment type="similarity">
    <text evidence="3">Belongs to the OST3/OST6 family.</text>
</comment>
<feature type="transmembrane region" description="Helical" evidence="9">
    <location>
        <begin position="320"/>
        <end position="342"/>
    </location>
</feature>
<evidence type="ECO:0000256" key="9">
    <source>
        <dbReference type="SAM" id="Phobius"/>
    </source>
</evidence>
<proteinExistence type="inferred from homology"/>
<comment type="function">
    <text evidence="1">Subunit of the oligosaccharyl transferase (OST) complex that catalyzes the initial transfer of a defined glycan (Glc(3)Man(9)GlcNAc(2) in eukaryotes) from the lipid carrier dolichol-pyrophosphate to an asparagine residue within an Asn-X-Ser/Thr consensus motif in nascent polypeptide chains, the first step in protein N-glycosylation. N-glycosylation occurs cotranslationally and the complex associates with the Sec61 complex at the channel-forming translocon complex that mediates protein translocation across the endoplasmic reticulum (ER). All subunits are required for a maximal enzyme activity.</text>
</comment>
<protein>
    <recommendedName>
        <fullName evidence="13">Dolichyl-diphosphooligosaccharide--protein glycosyltransferase subunit 3</fullName>
    </recommendedName>
</protein>
<keyword evidence="4 9" id="KW-0812">Transmembrane</keyword>
<dbReference type="EMBL" id="BMAR01000007">
    <property type="protein sequence ID" value="GFR44322.1"/>
    <property type="molecule type" value="Genomic_DNA"/>
</dbReference>
<sequence length="352" mass="38447">MPCVDKKSTTMKATLILCMMALVALSASVSATMAPSELASELASMRHQFRDAVIPLTDDLLQRFVVGRSRPYAVAIFFTAQQVVDSNPGLRLDDLRREYGLAAKAFASGPDADKVFFFEAGLEVSQTPFGMLQVNALPCVVRIPPGLAITSTKAPLELPRSEKMLPDTIGTRDYPWPAETFVDFIGTRHGVTAAAVDRPSFVKSPMFPFVVLGAVVTVLYLAYKALTTQMALLRSPVLWAVLSLAVFWFSASGGMYNIIRGVPFFIRDRNGKIQFFMTGRQGQLGAEGFTLGTLYLVASCGLAFVTYLAPRIASAPLRNLLSLLGALMAAGSVYQTFTLWTMKTGYKHVFYF</sequence>
<dbReference type="InterPro" id="IPR021149">
    <property type="entry name" value="OligosaccharylTrfase_OST3/OST6"/>
</dbReference>
<keyword evidence="6" id="KW-0256">Endoplasmic reticulum</keyword>
<dbReference type="GO" id="GO:0018279">
    <property type="term" value="P:protein N-linked glycosylation via asparagine"/>
    <property type="evidence" value="ECO:0007669"/>
    <property type="project" value="TreeGrafter"/>
</dbReference>